<dbReference type="EMBL" id="KZ613949">
    <property type="protein sequence ID" value="PMD37605.1"/>
    <property type="molecule type" value="Genomic_DNA"/>
</dbReference>
<gene>
    <name evidence="1" type="ORF">L207DRAFT_78961</name>
</gene>
<organism evidence="1 2">
    <name type="scientific">Hyaloscypha variabilis (strain UAMH 11265 / GT02V1 / F)</name>
    <name type="common">Meliniomyces variabilis</name>
    <dbReference type="NCBI Taxonomy" id="1149755"/>
    <lineage>
        <taxon>Eukaryota</taxon>
        <taxon>Fungi</taxon>
        <taxon>Dikarya</taxon>
        <taxon>Ascomycota</taxon>
        <taxon>Pezizomycotina</taxon>
        <taxon>Leotiomycetes</taxon>
        <taxon>Helotiales</taxon>
        <taxon>Hyaloscyphaceae</taxon>
        <taxon>Hyaloscypha</taxon>
        <taxon>Hyaloscypha variabilis</taxon>
    </lineage>
</organism>
<dbReference type="AlphaFoldDB" id="A0A2J6RGF7"/>
<protein>
    <submittedName>
        <fullName evidence="1">Uncharacterized protein</fullName>
    </submittedName>
</protein>
<proteinExistence type="predicted"/>
<name>A0A2J6RGF7_HYAVF</name>
<dbReference type="OrthoDB" id="10610747at2759"/>
<sequence length="134" mass="15516">MQTHHAESPGRGVVAVMASRRVLRICWRCWARTLVEVSGRLFWAITVCGLRSAVSTRQGPFWWRRPRERDAIKSAHLRVALLFFFQTLANPQHYTTTIEHLKRHRTSRASFNLTTLSRLASLQGAFAVFRNEHC</sequence>
<evidence type="ECO:0000313" key="2">
    <source>
        <dbReference type="Proteomes" id="UP000235786"/>
    </source>
</evidence>
<accession>A0A2J6RGF7</accession>
<reference evidence="1 2" key="1">
    <citation type="submission" date="2016-04" db="EMBL/GenBank/DDBJ databases">
        <title>A degradative enzymes factory behind the ericoid mycorrhizal symbiosis.</title>
        <authorList>
            <consortium name="DOE Joint Genome Institute"/>
            <person name="Martino E."/>
            <person name="Morin E."/>
            <person name="Grelet G."/>
            <person name="Kuo A."/>
            <person name="Kohler A."/>
            <person name="Daghino S."/>
            <person name="Barry K."/>
            <person name="Choi C."/>
            <person name="Cichocki N."/>
            <person name="Clum A."/>
            <person name="Copeland A."/>
            <person name="Hainaut M."/>
            <person name="Haridas S."/>
            <person name="Labutti K."/>
            <person name="Lindquist E."/>
            <person name="Lipzen A."/>
            <person name="Khouja H.-R."/>
            <person name="Murat C."/>
            <person name="Ohm R."/>
            <person name="Olson A."/>
            <person name="Spatafora J."/>
            <person name="Veneault-Fourrey C."/>
            <person name="Henrissat B."/>
            <person name="Grigoriev I."/>
            <person name="Martin F."/>
            <person name="Perotto S."/>
        </authorList>
    </citation>
    <scope>NUCLEOTIDE SEQUENCE [LARGE SCALE GENOMIC DNA]</scope>
    <source>
        <strain evidence="1 2">F</strain>
    </source>
</reference>
<dbReference type="Proteomes" id="UP000235786">
    <property type="component" value="Unassembled WGS sequence"/>
</dbReference>
<keyword evidence="2" id="KW-1185">Reference proteome</keyword>
<evidence type="ECO:0000313" key="1">
    <source>
        <dbReference type="EMBL" id="PMD37605.1"/>
    </source>
</evidence>